<dbReference type="Proteomes" id="UP000273978">
    <property type="component" value="Unassembled WGS sequence"/>
</dbReference>
<dbReference type="EMBL" id="RJJF01000018">
    <property type="protein sequence ID" value="RNI07817.1"/>
    <property type="molecule type" value="Genomic_DNA"/>
</dbReference>
<proteinExistence type="predicted"/>
<organism evidence="1 3">
    <name type="scientific">Methanohalophilus euhalobius</name>
    <dbReference type="NCBI Taxonomy" id="51203"/>
    <lineage>
        <taxon>Archaea</taxon>
        <taxon>Methanobacteriati</taxon>
        <taxon>Methanobacteriota</taxon>
        <taxon>Stenosarchaea group</taxon>
        <taxon>Methanomicrobia</taxon>
        <taxon>Methanosarcinales</taxon>
        <taxon>Methanosarcinaceae</taxon>
        <taxon>Methanohalophilus</taxon>
    </lineage>
</organism>
<accession>A0A314ZR99</accession>
<dbReference type="EMBL" id="PVBU01000007">
    <property type="protein sequence ID" value="PQV42302.1"/>
    <property type="molecule type" value="Genomic_DNA"/>
</dbReference>
<sequence length="448" mass="53579">MNYEHNIQEIMKSLNNKQRCDLIEYLISNDPEVPYLILEWYKETLKLSENSLQKESSEQLDNALLMEYWGYAGYIISEFNEYGGGPEEKEETAYYWLDKLSELIEEGNISHEAKISFMDSAFIEYNKYNSGFEDSLTEIFFELCQTEEEWRYLIAKLNKNPSDWNKNLIIEILRYHLNDNDAYLEFRSKNLEYGIDYYQLACFYVEHNNIKKAVETAEEGLLKGKGRLTELFEFLFDHFAEIGDIVNVERIVHIAVERREDEKEMLNKLFDYYRSQGNYGKAKDALLRSFAYDGGNKYKEYRKIKSYLKIEDWNKIEPSIFESLRDRNVIAYLHVCMDKGMKNQVMDMLINRLENPQLRFRSDELDDFADQLKDEFPKRVIEYYWQKAYCNIPGGNRKTYRIANTYLDKAKEIYIGILKERSMWDERLNALKFEFKNRPAFLEEISNL</sequence>
<name>A0A314ZR99_9EURY</name>
<evidence type="ECO:0000313" key="3">
    <source>
        <dbReference type="Proteomes" id="UP000251060"/>
    </source>
</evidence>
<evidence type="ECO:0000313" key="2">
    <source>
        <dbReference type="EMBL" id="RNI07817.1"/>
    </source>
</evidence>
<protein>
    <submittedName>
        <fullName evidence="1">Uncharacterized protein</fullName>
    </submittedName>
</protein>
<evidence type="ECO:0000313" key="1">
    <source>
        <dbReference type="EMBL" id="PQV42302.1"/>
    </source>
</evidence>
<gene>
    <name evidence="1" type="ORF">B0H22_10778</name>
    <name evidence="2" type="ORF">EDD83_07730</name>
</gene>
<dbReference type="Gene3D" id="1.25.40.10">
    <property type="entry name" value="Tetratricopeptide repeat domain"/>
    <property type="match status" value="1"/>
</dbReference>
<dbReference type="Proteomes" id="UP000251060">
    <property type="component" value="Unassembled WGS sequence"/>
</dbReference>
<dbReference type="RefSeq" id="WP_105460770.1">
    <property type="nucleotide sequence ID" value="NZ_PVBU01000007.1"/>
</dbReference>
<dbReference type="SUPFAM" id="SSF48452">
    <property type="entry name" value="TPR-like"/>
    <property type="match status" value="1"/>
</dbReference>
<reference evidence="2 4" key="2">
    <citation type="submission" date="2018-10" db="EMBL/GenBank/DDBJ databases">
        <title>Cultivation of a novel Methanohalophilus strain from Kebrit Deep of the Red Sea and a genomic comparison of members of the genus Methanohalophilus.</title>
        <authorList>
            <person name="Guan Y."/>
            <person name="Ngugi D.K."/>
            <person name="Stingl U."/>
        </authorList>
    </citation>
    <scope>NUCLEOTIDE SEQUENCE [LARGE SCALE GENOMIC DNA]</scope>
    <source>
        <strain evidence="2 4">DSM 10369</strain>
    </source>
</reference>
<comment type="caution">
    <text evidence="1">The sequence shown here is derived from an EMBL/GenBank/DDBJ whole genome shotgun (WGS) entry which is preliminary data.</text>
</comment>
<dbReference type="InterPro" id="IPR011990">
    <property type="entry name" value="TPR-like_helical_dom_sf"/>
</dbReference>
<dbReference type="AlphaFoldDB" id="A0A314ZR99"/>
<reference evidence="1 3" key="1">
    <citation type="submission" date="2018-02" db="EMBL/GenBank/DDBJ databases">
        <title>Subsurface microbial communities from deep shales in Ohio and West Virginia, USA.</title>
        <authorList>
            <person name="Wrighton K."/>
        </authorList>
    </citation>
    <scope>NUCLEOTIDE SEQUENCE [LARGE SCALE GENOMIC DNA]</scope>
    <source>
        <strain evidence="1 3">DSM 10369</strain>
    </source>
</reference>
<evidence type="ECO:0000313" key="4">
    <source>
        <dbReference type="Proteomes" id="UP000273978"/>
    </source>
</evidence>